<evidence type="ECO:0000259" key="12">
    <source>
        <dbReference type="PROSITE" id="PS00497"/>
    </source>
</evidence>
<dbReference type="Pfam" id="PF18132">
    <property type="entry name" value="Tyrosinase_C"/>
    <property type="match status" value="1"/>
</dbReference>
<dbReference type="InterPro" id="IPR041640">
    <property type="entry name" value="Tyrosinase_C"/>
</dbReference>
<dbReference type="EC" id="1.14.18.1" evidence="3"/>
<dbReference type="GO" id="GO:0046872">
    <property type="term" value="F:metal ion binding"/>
    <property type="evidence" value="ECO:0007669"/>
    <property type="project" value="UniProtKB-KW"/>
</dbReference>
<evidence type="ECO:0000313" key="14">
    <source>
        <dbReference type="EMBL" id="KAK6539639.1"/>
    </source>
</evidence>
<sequence length="656" mass="73296">MDDKPFVDRPQKRTIRWISATILSICILLVIVATGKFVVPSNEQLLDLIYPITSSPDSLFAEATAQPDFDLDDEDEDEDPLEKRQNGFFIVTGITGNGIQLRQEWKTFAADADLLNLYLCGLEAMQAMDQNDRESYFQIAGIHGAPFVPWDNVDGPNTGTGYCTHASILFPSWHRPYLAAYEQILGGIMQNLASEYPAGAVRNRYQAAANRFRLPYWDWASDASVPDIIGNQPQVTVEKPQGFVKINNPMMSYSFHPFSTSFFPDNPFNSWAQTVRQPDANGNSQPAEVNRQMLANQDSLRNRVFNILNYERNYNIFSNKAWDGGNSDNQDSIESIHDSVHGIVGGNGHMAVVYASGHDPLFMLHHCNVDRIFAIWQTLNPDSYTTSQVSLFGTRTIEAGSTENVGTDLKPFHRTQSAFWTSALVKNHTVFWYNYPELSDMGTVPDYRLRSRLRIRIQALYGSSAPQSTLRDTATSKRALQNRAGNTPQLVRDKKYHEWTTNVRINKYVTPGSYLINIFIGEPTKGLLWTDDPNFVGSFYIFSMNGTCHGCAPKSIITGSVPLTKLLIACAKQGHINDLTPNSVIPYLKDNLTWRVQMTDGSALDPAEIKSLKISVSAAEVTIPAGLNQDAPISKWVTYSDITDKKPAGLCIDDTD</sequence>
<keyword evidence="7" id="KW-0503">Monooxygenase</keyword>
<dbReference type="SUPFAM" id="SSF48056">
    <property type="entry name" value="Di-copper centre-containing domain"/>
    <property type="match status" value="1"/>
</dbReference>
<keyword evidence="8" id="KW-0470">Melanin biosynthesis</keyword>
<keyword evidence="15" id="KW-1185">Reference proteome</keyword>
<dbReference type="InterPro" id="IPR002227">
    <property type="entry name" value="Tyrosinase_Cu-bd"/>
</dbReference>
<proteinExistence type="inferred from homology"/>
<evidence type="ECO:0000256" key="1">
    <source>
        <dbReference type="ARBA" id="ARBA00001973"/>
    </source>
</evidence>
<dbReference type="PROSITE" id="PS00498">
    <property type="entry name" value="TYROSINASE_2"/>
    <property type="match status" value="1"/>
</dbReference>
<comment type="catalytic activity">
    <reaction evidence="9">
        <text>2 L-dopa + O2 = 2 L-dopaquinone + 2 H2O</text>
        <dbReference type="Rhea" id="RHEA:34287"/>
        <dbReference type="ChEBI" id="CHEBI:15377"/>
        <dbReference type="ChEBI" id="CHEBI:15379"/>
        <dbReference type="ChEBI" id="CHEBI:57504"/>
        <dbReference type="ChEBI" id="CHEBI:57924"/>
        <dbReference type="EC" id="1.14.18.1"/>
    </reaction>
</comment>
<evidence type="ECO:0000313" key="15">
    <source>
        <dbReference type="Proteomes" id="UP001365542"/>
    </source>
</evidence>
<keyword evidence="11" id="KW-0472">Membrane</keyword>
<evidence type="ECO:0000256" key="6">
    <source>
        <dbReference type="ARBA" id="ARBA00023008"/>
    </source>
</evidence>
<dbReference type="PANTHER" id="PTHR11474:SF76">
    <property type="entry name" value="SHKT DOMAIN-CONTAINING PROTEIN"/>
    <property type="match status" value="1"/>
</dbReference>
<keyword evidence="6" id="KW-0186">Copper</keyword>
<protein>
    <recommendedName>
        <fullName evidence="3">tyrosinase</fullName>
        <ecNumber evidence="3">1.14.18.1</ecNumber>
    </recommendedName>
</protein>
<evidence type="ECO:0000256" key="3">
    <source>
        <dbReference type="ARBA" id="ARBA00011906"/>
    </source>
</evidence>
<keyword evidence="4" id="KW-0479">Metal-binding</keyword>
<dbReference type="Pfam" id="PF00264">
    <property type="entry name" value="Tyrosinase"/>
    <property type="match status" value="1"/>
</dbReference>
<gene>
    <name evidence="14" type="ORF">TWF694_009845</name>
</gene>
<accession>A0AAV9XET0</accession>
<reference evidence="14 15" key="1">
    <citation type="submission" date="2019-10" db="EMBL/GenBank/DDBJ databases">
        <authorList>
            <person name="Palmer J.M."/>
        </authorList>
    </citation>
    <scope>NUCLEOTIDE SEQUENCE [LARGE SCALE GENOMIC DNA]</scope>
    <source>
        <strain evidence="14 15">TWF694</strain>
    </source>
</reference>
<evidence type="ECO:0000256" key="10">
    <source>
        <dbReference type="ARBA" id="ARBA00048881"/>
    </source>
</evidence>
<dbReference type="Gene3D" id="2.60.310.20">
    <property type="match status" value="1"/>
</dbReference>
<evidence type="ECO:0000256" key="7">
    <source>
        <dbReference type="ARBA" id="ARBA00023033"/>
    </source>
</evidence>
<dbReference type="PRINTS" id="PR00092">
    <property type="entry name" value="TYROSINASE"/>
</dbReference>
<dbReference type="EMBL" id="JAVHJO010000006">
    <property type="protein sequence ID" value="KAK6539639.1"/>
    <property type="molecule type" value="Genomic_DNA"/>
</dbReference>
<comment type="cofactor">
    <cofactor evidence="1">
        <name>Cu(2+)</name>
        <dbReference type="ChEBI" id="CHEBI:29036"/>
    </cofactor>
</comment>
<evidence type="ECO:0000256" key="2">
    <source>
        <dbReference type="ARBA" id="ARBA00009928"/>
    </source>
</evidence>
<organism evidence="14 15">
    <name type="scientific">Orbilia ellipsospora</name>
    <dbReference type="NCBI Taxonomy" id="2528407"/>
    <lineage>
        <taxon>Eukaryota</taxon>
        <taxon>Fungi</taxon>
        <taxon>Dikarya</taxon>
        <taxon>Ascomycota</taxon>
        <taxon>Pezizomycotina</taxon>
        <taxon>Orbiliomycetes</taxon>
        <taxon>Orbiliales</taxon>
        <taxon>Orbiliaceae</taxon>
        <taxon>Orbilia</taxon>
    </lineage>
</organism>
<feature type="domain" description="Tyrosinase copper-binding" evidence="13">
    <location>
        <begin position="359"/>
        <end position="370"/>
    </location>
</feature>
<dbReference type="PANTHER" id="PTHR11474">
    <property type="entry name" value="TYROSINASE FAMILY MEMBER"/>
    <property type="match status" value="1"/>
</dbReference>
<comment type="caution">
    <text evidence="14">The sequence shown here is derived from an EMBL/GenBank/DDBJ whole genome shotgun (WGS) entry which is preliminary data.</text>
</comment>
<dbReference type="Gene3D" id="1.10.1280.10">
    <property type="entry name" value="Di-copper center containing domain from catechol oxidase"/>
    <property type="match status" value="1"/>
</dbReference>
<evidence type="ECO:0000256" key="8">
    <source>
        <dbReference type="ARBA" id="ARBA00023101"/>
    </source>
</evidence>
<dbReference type="AlphaFoldDB" id="A0AAV9XET0"/>
<evidence type="ECO:0000256" key="4">
    <source>
        <dbReference type="ARBA" id="ARBA00022723"/>
    </source>
</evidence>
<evidence type="ECO:0000256" key="5">
    <source>
        <dbReference type="ARBA" id="ARBA00023002"/>
    </source>
</evidence>
<evidence type="ECO:0000259" key="13">
    <source>
        <dbReference type="PROSITE" id="PS00498"/>
    </source>
</evidence>
<keyword evidence="11" id="KW-0812">Transmembrane</keyword>
<feature type="transmembrane region" description="Helical" evidence="11">
    <location>
        <begin position="20"/>
        <end position="39"/>
    </location>
</feature>
<feature type="domain" description="Tyrosinase copper-binding" evidence="12">
    <location>
        <begin position="165"/>
        <end position="182"/>
    </location>
</feature>
<comment type="similarity">
    <text evidence="2">Belongs to the tyrosinase family.</text>
</comment>
<name>A0AAV9XET0_9PEZI</name>
<dbReference type="InterPro" id="IPR008922">
    <property type="entry name" value="Di-copper_centre_dom_sf"/>
</dbReference>
<evidence type="ECO:0000256" key="9">
    <source>
        <dbReference type="ARBA" id="ARBA00048233"/>
    </source>
</evidence>
<evidence type="ECO:0000256" key="11">
    <source>
        <dbReference type="SAM" id="Phobius"/>
    </source>
</evidence>
<comment type="catalytic activity">
    <reaction evidence="10">
        <text>L-tyrosine + O2 = L-dopaquinone + H2O</text>
        <dbReference type="Rhea" id="RHEA:18117"/>
        <dbReference type="ChEBI" id="CHEBI:15377"/>
        <dbReference type="ChEBI" id="CHEBI:15379"/>
        <dbReference type="ChEBI" id="CHEBI:57924"/>
        <dbReference type="ChEBI" id="CHEBI:58315"/>
        <dbReference type="EC" id="1.14.18.1"/>
    </reaction>
</comment>
<dbReference type="GO" id="GO:0004503">
    <property type="term" value="F:tyrosinase activity"/>
    <property type="evidence" value="ECO:0007669"/>
    <property type="project" value="UniProtKB-EC"/>
</dbReference>
<dbReference type="PROSITE" id="PS00497">
    <property type="entry name" value="TYROSINASE_1"/>
    <property type="match status" value="1"/>
</dbReference>
<keyword evidence="5" id="KW-0560">Oxidoreductase</keyword>
<dbReference type="InterPro" id="IPR050316">
    <property type="entry name" value="Tyrosinase/Hemocyanin"/>
</dbReference>
<dbReference type="GO" id="GO:0042438">
    <property type="term" value="P:melanin biosynthetic process"/>
    <property type="evidence" value="ECO:0007669"/>
    <property type="project" value="UniProtKB-KW"/>
</dbReference>
<dbReference type="Proteomes" id="UP001365542">
    <property type="component" value="Unassembled WGS sequence"/>
</dbReference>
<keyword evidence="11" id="KW-1133">Transmembrane helix</keyword>